<dbReference type="Proteomes" id="UP000648722">
    <property type="component" value="Unassembled WGS sequence"/>
</dbReference>
<accession>A0ABQ1XCM6</accession>
<proteinExistence type="predicted"/>
<evidence type="ECO:0000313" key="3">
    <source>
        <dbReference type="EMBL" id="GGG90519.1"/>
    </source>
</evidence>
<evidence type="ECO:0000313" key="4">
    <source>
        <dbReference type="Proteomes" id="UP000648722"/>
    </source>
</evidence>
<gene>
    <name evidence="3" type="ORF">GCM10007420_02070</name>
</gene>
<dbReference type="NCBIfam" id="TIGR00051">
    <property type="entry name" value="YbgC/FadM family acyl-CoA thioesterase"/>
    <property type="match status" value="1"/>
</dbReference>
<protein>
    <recommendedName>
        <fullName evidence="2">Thioesterase domain-containing protein</fullName>
    </recommendedName>
</protein>
<reference evidence="4" key="1">
    <citation type="journal article" date="2019" name="Int. J. Syst. Evol. Microbiol.">
        <title>The Global Catalogue of Microorganisms (GCM) 10K type strain sequencing project: providing services to taxonomists for standard genome sequencing and annotation.</title>
        <authorList>
            <consortium name="The Broad Institute Genomics Platform"/>
            <consortium name="The Broad Institute Genome Sequencing Center for Infectious Disease"/>
            <person name="Wu L."/>
            <person name="Ma J."/>
        </authorList>
    </citation>
    <scope>NUCLEOTIDE SEQUENCE [LARGE SCALE GENOMIC DNA]</scope>
    <source>
        <strain evidence="4">CGMCC 1.12766</strain>
    </source>
</reference>
<dbReference type="InterPro" id="IPR006684">
    <property type="entry name" value="YbgC/YbaW"/>
</dbReference>
<dbReference type="RefSeq" id="WP_188450693.1">
    <property type="nucleotide sequence ID" value="NZ_BMFS01000001.1"/>
</dbReference>
<name>A0ABQ1XCM6_9PROT</name>
<sequence>MPNKPERPSRRDFSWFHTLRVRWAEADPQGIVFNGNYFLYFDVALTEFWRAAGMKLPDDLTAEGSESFAVSAHADFYAPAVFDELIEIGVMLERVGNSSATFRLGIFRGDEALTGGRMIYAWATTALPRTPCPPPAALIEKLRAMQR</sequence>
<dbReference type="Pfam" id="PF03061">
    <property type="entry name" value="4HBT"/>
    <property type="match status" value="1"/>
</dbReference>
<comment type="caution">
    <text evidence="3">The sequence shown here is derived from an EMBL/GenBank/DDBJ whole genome shotgun (WGS) entry which is preliminary data.</text>
</comment>
<dbReference type="InterPro" id="IPR029069">
    <property type="entry name" value="HotDog_dom_sf"/>
</dbReference>
<feature type="domain" description="Thioesterase" evidence="2">
    <location>
        <begin position="29"/>
        <end position="112"/>
    </location>
</feature>
<dbReference type="InterPro" id="IPR006683">
    <property type="entry name" value="Thioestr_dom"/>
</dbReference>
<dbReference type="Gene3D" id="3.10.129.10">
    <property type="entry name" value="Hotdog Thioesterase"/>
    <property type="match status" value="1"/>
</dbReference>
<keyword evidence="1" id="KW-0378">Hydrolase</keyword>
<evidence type="ECO:0000256" key="1">
    <source>
        <dbReference type="ARBA" id="ARBA00022801"/>
    </source>
</evidence>
<evidence type="ECO:0000259" key="2">
    <source>
        <dbReference type="Pfam" id="PF03061"/>
    </source>
</evidence>
<dbReference type="CDD" id="cd00586">
    <property type="entry name" value="4HBT"/>
    <property type="match status" value="1"/>
</dbReference>
<dbReference type="EMBL" id="BMFS01000001">
    <property type="protein sequence ID" value="GGG90519.1"/>
    <property type="molecule type" value="Genomic_DNA"/>
</dbReference>
<organism evidence="3 4">
    <name type="scientific">Glycocaulis albus</name>
    <dbReference type="NCBI Taxonomy" id="1382801"/>
    <lineage>
        <taxon>Bacteria</taxon>
        <taxon>Pseudomonadati</taxon>
        <taxon>Pseudomonadota</taxon>
        <taxon>Alphaproteobacteria</taxon>
        <taxon>Maricaulales</taxon>
        <taxon>Maricaulaceae</taxon>
        <taxon>Glycocaulis</taxon>
    </lineage>
</organism>
<keyword evidence="4" id="KW-1185">Reference proteome</keyword>
<dbReference type="SUPFAM" id="SSF54637">
    <property type="entry name" value="Thioesterase/thiol ester dehydrase-isomerase"/>
    <property type="match status" value="1"/>
</dbReference>